<name>A0A2K3M5W6_TRIPR</name>
<evidence type="ECO:0000313" key="2">
    <source>
        <dbReference type="EMBL" id="PNX86175.1"/>
    </source>
</evidence>
<proteinExistence type="predicted"/>
<keyword evidence="1" id="KW-0732">Signal</keyword>
<feature type="chain" id="PRO_5014436566" evidence="1">
    <location>
        <begin position="29"/>
        <end position="88"/>
    </location>
</feature>
<protein>
    <submittedName>
        <fullName evidence="2">Uncharacterized protein</fullName>
    </submittedName>
</protein>
<feature type="signal peptide" evidence="1">
    <location>
        <begin position="1"/>
        <end position="28"/>
    </location>
</feature>
<evidence type="ECO:0000313" key="3">
    <source>
        <dbReference type="Proteomes" id="UP000236291"/>
    </source>
</evidence>
<gene>
    <name evidence="2" type="ORF">L195_g042252</name>
</gene>
<accession>A0A2K3M5W6</accession>
<evidence type="ECO:0000256" key="1">
    <source>
        <dbReference type="SAM" id="SignalP"/>
    </source>
</evidence>
<dbReference type="AlphaFoldDB" id="A0A2K3M5W6"/>
<organism evidence="2 3">
    <name type="scientific">Trifolium pratense</name>
    <name type="common">Red clover</name>
    <dbReference type="NCBI Taxonomy" id="57577"/>
    <lineage>
        <taxon>Eukaryota</taxon>
        <taxon>Viridiplantae</taxon>
        <taxon>Streptophyta</taxon>
        <taxon>Embryophyta</taxon>
        <taxon>Tracheophyta</taxon>
        <taxon>Spermatophyta</taxon>
        <taxon>Magnoliopsida</taxon>
        <taxon>eudicotyledons</taxon>
        <taxon>Gunneridae</taxon>
        <taxon>Pentapetalae</taxon>
        <taxon>rosids</taxon>
        <taxon>fabids</taxon>
        <taxon>Fabales</taxon>
        <taxon>Fabaceae</taxon>
        <taxon>Papilionoideae</taxon>
        <taxon>50 kb inversion clade</taxon>
        <taxon>NPAAA clade</taxon>
        <taxon>Hologalegina</taxon>
        <taxon>IRL clade</taxon>
        <taxon>Trifolieae</taxon>
        <taxon>Trifolium</taxon>
    </lineage>
</organism>
<sequence>MTSIMVVLSKIMVVVIIAALTLIQSSSTAQPPPVSIARPLLRDNMNYQGDKFDHRAEVLEDYGNWDPSPVSGGGIHAAPIPSAQEKSF</sequence>
<dbReference type="EMBL" id="ASHM01050540">
    <property type="protein sequence ID" value="PNX86175.1"/>
    <property type="molecule type" value="Genomic_DNA"/>
</dbReference>
<reference evidence="2 3" key="1">
    <citation type="journal article" date="2014" name="Am. J. Bot.">
        <title>Genome assembly and annotation for red clover (Trifolium pratense; Fabaceae).</title>
        <authorList>
            <person name="Istvanek J."/>
            <person name="Jaros M."/>
            <person name="Krenek A."/>
            <person name="Repkova J."/>
        </authorList>
    </citation>
    <scope>NUCLEOTIDE SEQUENCE [LARGE SCALE GENOMIC DNA]</scope>
    <source>
        <strain evidence="3">cv. Tatra</strain>
        <tissue evidence="2">Young leaves</tissue>
    </source>
</reference>
<comment type="caution">
    <text evidence="2">The sequence shown here is derived from an EMBL/GenBank/DDBJ whole genome shotgun (WGS) entry which is preliminary data.</text>
</comment>
<dbReference type="Proteomes" id="UP000236291">
    <property type="component" value="Unassembled WGS sequence"/>
</dbReference>
<reference evidence="2 3" key="2">
    <citation type="journal article" date="2017" name="Front. Plant Sci.">
        <title>Gene Classification and Mining of Molecular Markers Useful in Red Clover (Trifolium pratense) Breeding.</title>
        <authorList>
            <person name="Istvanek J."/>
            <person name="Dluhosova J."/>
            <person name="Dluhos P."/>
            <person name="Patkova L."/>
            <person name="Nedelnik J."/>
            <person name="Repkova J."/>
        </authorList>
    </citation>
    <scope>NUCLEOTIDE SEQUENCE [LARGE SCALE GENOMIC DNA]</scope>
    <source>
        <strain evidence="3">cv. Tatra</strain>
        <tissue evidence="2">Young leaves</tissue>
    </source>
</reference>